<name>A0A371ED01_MUCPR</name>
<evidence type="ECO:0000313" key="1">
    <source>
        <dbReference type="EMBL" id="RDX63903.1"/>
    </source>
</evidence>
<dbReference type="OrthoDB" id="1738613at2759"/>
<evidence type="ECO:0000313" key="2">
    <source>
        <dbReference type="Proteomes" id="UP000257109"/>
    </source>
</evidence>
<dbReference type="EMBL" id="QJKJ01014650">
    <property type="protein sequence ID" value="RDX63903.1"/>
    <property type="molecule type" value="Genomic_DNA"/>
</dbReference>
<dbReference type="Proteomes" id="UP000257109">
    <property type="component" value="Unassembled WGS sequence"/>
</dbReference>
<reference evidence="1" key="1">
    <citation type="submission" date="2018-05" db="EMBL/GenBank/DDBJ databases">
        <title>Draft genome of Mucuna pruriens seed.</title>
        <authorList>
            <person name="Nnadi N.E."/>
            <person name="Vos R."/>
            <person name="Hasami M.H."/>
            <person name="Devisetty U.K."/>
            <person name="Aguiy J.C."/>
        </authorList>
    </citation>
    <scope>NUCLEOTIDE SEQUENCE [LARGE SCALE GENOMIC DNA]</scope>
    <source>
        <strain evidence="1">JCA_2017</strain>
    </source>
</reference>
<feature type="non-terminal residue" evidence="1">
    <location>
        <position position="1"/>
    </location>
</feature>
<gene>
    <name evidence="1" type="ORF">CR513_57606</name>
</gene>
<protein>
    <submittedName>
        <fullName evidence="1">Uncharacterized protein</fullName>
    </submittedName>
</protein>
<dbReference type="AlphaFoldDB" id="A0A371ED01"/>
<comment type="caution">
    <text evidence="1">The sequence shown here is derived from an EMBL/GenBank/DDBJ whole genome shotgun (WGS) entry which is preliminary data.</text>
</comment>
<keyword evidence="2" id="KW-1185">Reference proteome</keyword>
<accession>A0A371ED01</accession>
<organism evidence="1 2">
    <name type="scientific">Mucuna pruriens</name>
    <name type="common">Velvet bean</name>
    <name type="synonym">Dolichos pruriens</name>
    <dbReference type="NCBI Taxonomy" id="157652"/>
    <lineage>
        <taxon>Eukaryota</taxon>
        <taxon>Viridiplantae</taxon>
        <taxon>Streptophyta</taxon>
        <taxon>Embryophyta</taxon>
        <taxon>Tracheophyta</taxon>
        <taxon>Spermatophyta</taxon>
        <taxon>Magnoliopsida</taxon>
        <taxon>eudicotyledons</taxon>
        <taxon>Gunneridae</taxon>
        <taxon>Pentapetalae</taxon>
        <taxon>rosids</taxon>
        <taxon>fabids</taxon>
        <taxon>Fabales</taxon>
        <taxon>Fabaceae</taxon>
        <taxon>Papilionoideae</taxon>
        <taxon>50 kb inversion clade</taxon>
        <taxon>NPAAA clade</taxon>
        <taxon>indigoferoid/millettioid clade</taxon>
        <taxon>Phaseoleae</taxon>
        <taxon>Mucuna</taxon>
    </lineage>
</organism>
<sequence>MLPNDMLGFVSFDKIVTLGLNVERHGVKGVTVVLPCMYLNEHTTEKVKLIQENIRVVQSRQKSYHNKRQKDLKFKEEDNVFLKVTPRIGDDPKSEALLGVNIPSKEGMRNLAQGRPPNVHPLPTEGLYNPRPRNYKHTSVNKRMHSMISQNTDTKVDTMEKMMINFLRQPSIVAVVLHLQWPGYEGVESPSSVSTCPDSPLLETGLLSPWSYAHSSLSKHLIELQWNKEG</sequence>
<proteinExistence type="predicted"/>